<sequence>MNSQNDSHSGCADCGGFHTPTTPVLEGKIASKTEFFRALYAATVLPLGQPTNYDALADYCRELKKAGVVRVDAPTANLPLSDTVILCEIFREAGVGLKLA</sequence>
<dbReference type="RefSeq" id="WP_075726975.1">
    <property type="nucleotide sequence ID" value="NZ_CP009245.1"/>
</dbReference>
<protein>
    <submittedName>
        <fullName evidence="1">Uncharacterized protein</fullName>
    </submittedName>
</protein>
<dbReference type="OrthoDB" id="4414764at2"/>
<evidence type="ECO:0000313" key="2">
    <source>
        <dbReference type="Proteomes" id="UP000185478"/>
    </source>
</evidence>
<reference evidence="1 2" key="1">
    <citation type="submission" date="2014-08" db="EMBL/GenBank/DDBJ databases">
        <title>Complete genome sequence of Corynebacterium aquilae S-613T(T) (=DSM 44791(T)), isolated from the choana of a healthy golden eagle.</title>
        <authorList>
            <person name="Ruckert C."/>
            <person name="Albersmeier A."/>
            <person name="Winkler A."/>
            <person name="Kalinowski J."/>
        </authorList>
    </citation>
    <scope>NUCLEOTIDE SEQUENCE [LARGE SCALE GENOMIC DNA]</scope>
    <source>
        <strain evidence="1 2">S-613</strain>
    </source>
</reference>
<name>A0A1L7CH36_9CORY</name>
<dbReference type="KEGG" id="caqu:CAQU_08980"/>
<keyword evidence="2" id="KW-1185">Reference proteome</keyword>
<gene>
    <name evidence="1" type="ORF">CAQU_08980</name>
</gene>
<dbReference type="STRING" id="1431546.CAQU_08980"/>
<accession>A0A1L7CH36</accession>
<proteinExistence type="predicted"/>
<organism evidence="1 2">
    <name type="scientific">Corynebacterium aquilae DSM 44791</name>
    <dbReference type="NCBI Taxonomy" id="1431546"/>
    <lineage>
        <taxon>Bacteria</taxon>
        <taxon>Bacillati</taxon>
        <taxon>Actinomycetota</taxon>
        <taxon>Actinomycetes</taxon>
        <taxon>Mycobacteriales</taxon>
        <taxon>Corynebacteriaceae</taxon>
        <taxon>Corynebacterium</taxon>
    </lineage>
</organism>
<dbReference type="Proteomes" id="UP000185478">
    <property type="component" value="Chromosome"/>
</dbReference>
<evidence type="ECO:0000313" key="1">
    <source>
        <dbReference type="EMBL" id="APT85181.1"/>
    </source>
</evidence>
<dbReference type="AlphaFoldDB" id="A0A1L7CH36"/>
<dbReference type="EMBL" id="CP009245">
    <property type="protein sequence ID" value="APT85181.1"/>
    <property type="molecule type" value="Genomic_DNA"/>
</dbReference>